<organism evidence="13 14">
    <name type="scientific">Knipowitschia caucasica</name>
    <name type="common">Caucasian dwarf goby</name>
    <name type="synonym">Pomatoschistus caucasicus</name>
    <dbReference type="NCBI Taxonomy" id="637954"/>
    <lineage>
        <taxon>Eukaryota</taxon>
        <taxon>Metazoa</taxon>
        <taxon>Chordata</taxon>
        <taxon>Craniata</taxon>
        <taxon>Vertebrata</taxon>
        <taxon>Euteleostomi</taxon>
        <taxon>Actinopterygii</taxon>
        <taxon>Neopterygii</taxon>
        <taxon>Teleostei</taxon>
        <taxon>Neoteleostei</taxon>
        <taxon>Acanthomorphata</taxon>
        <taxon>Gobiaria</taxon>
        <taxon>Gobiiformes</taxon>
        <taxon>Gobioidei</taxon>
        <taxon>Gobiidae</taxon>
        <taxon>Gobiinae</taxon>
        <taxon>Knipowitschia</taxon>
    </lineage>
</organism>
<keyword evidence="8" id="KW-0804">Transcription</keyword>
<sequence length="650" mass="70419">MSLFDSKQSSKKLFYTSAIKTSGSKDVLSYAGKLKDVMPKLPLPQKSKSSSSRSKILPELQSNLESEKELTTKSEPRRVKIFDGGYKSNEEYVYVRGRGRGKYICEECGIRCKKPSMLRKHIRTHSDVRPYHCNHCNFSFKTKGNLTKHMKSKAHSKKCLEMGVSVGPIDDQDAEDSGDRSHVSSADRQDSDDSDEDDDNEEEEEDSQAESGLSTNPSVSASPQHFPGRDMDAPPSALLAQMSISSALMQQHAENSVSDSESVPMLSPKQLNHKGALGELSKMPSAGVVVEVSDTESVHMMSPVSPCRQMSIDFPDFEAPPTSPPAPCNNAKAARVSLPPTTPASDLPQPVDRGTQTSTFPVHTPLLFPQNTPSVHGAALPHTHLFSHLPLHSQQPPRSSYSSLPLGGIQLLPTYSAYSTFVPIQGAQVQLTIPAVLHRNTSPLSPQNTNPSGENQPFLLPDQNNAVPCFPVTQTLQPLNLESLNIIANSGLAQTQLIQPQGLTLNATLGLQVLAASPTSQSSGLQIVNIAAIIPSVSPVPTLSPILGSLERWDSSETPGQNPGKMMGSPTVTLASILPMMSSSQANVRHANVSHDNVCPTNVSQANVSHANGSHEAAKIAAESRLSRRRYLVDKMKWHQGIHREEVKQM</sequence>
<dbReference type="EMBL" id="OZ035838">
    <property type="protein sequence ID" value="CAL1583826.1"/>
    <property type="molecule type" value="Genomic_DNA"/>
</dbReference>
<dbReference type="FunFam" id="3.30.160.60:FF:000033">
    <property type="entry name" value="Immunodeficiency virus type I enhancer binding protein 1"/>
    <property type="match status" value="1"/>
</dbReference>
<keyword evidence="14" id="KW-1185">Reference proteome</keyword>
<evidence type="ECO:0000256" key="2">
    <source>
        <dbReference type="ARBA" id="ARBA00022553"/>
    </source>
</evidence>
<keyword evidence="3" id="KW-0479">Metal-binding</keyword>
<dbReference type="SUPFAM" id="SSF57667">
    <property type="entry name" value="beta-beta-alpha zinc fingers"/>
    <property type="match status" value="1"/>
</dbReference>
<keyword evidence="7" id="KW-0805">Transcription regulation</keyword>
<evidence type="ECO:0000313" key="14">
    <source>
        <dbReference type="Proteomes" id="UP001497482"/>
    </source>
</evidence>
<name>A0AAV2K5Z7_KNICA</name>
<evidence type="ECO:0000313" key="13">
    <source>
        <dbReference type="EMBL" id="CAL1583826.1"/>
    </source>
</evidence>
<keyword evidence="4" id="KW-0677">Repeat</keyword>
<keyword evidence="2" id="KW-0597">Phosphoprotein</keyword>
<reference evidence="13 14" key="1">
    <citation type="submission" date="2024-04" db="EMBL/GenBank/DDBJ databases">
        <authorList>
            <person name="Waldvogel A.-M."/>
            <person name="Schoenle A."/>
        </authorList>
    </citation>
    <scope>NUCLEOTIDE SEQUENCE [LARGE SCALE GENOMIC DNA]</scope>
</reference>
<feature type="compositionally biased region" description="Basic and acidic residues" evidence="11">
    <location>
        <begin position="177"/>
        <end position="191"/>
    </location>
</feature>
<evidence type="ECO:0000256" key="8">
    <source>
        <dbReference type="ARBA" id="ARBA00023163"/>
    </source>
</evidence>
<evidence type="ECO:0000256" key="6">
    <source>
        <dbReference type="ARBA" id="ARBA00022833"/>
    </source>
</evidence>
<dbReference type="PROSITE" id="PS00028">
    <property type="entry name" value="ZINC_FINGER_C2H2_1"/>
    <property type="match status" value="2"/>
</dbReference>
<evidence type="ECO:0000256" key="1">
    <source>
        <dbReference type="ARBA" id="ARBA00004123"/>
    </source>
</evidence>
<dbReference type="PANTHER" id="PTHR45944">
    <property type="entry name" value="SCHNURRI, ISOFORM F"/>
    <property type="match status" value="1"/>
</dbReference>
<dbReference type="Pfam" id="PF00096">
    <property type="entry name" value="zf-C2H2"/>
    <property type="match status" value="2"/>
</dbReference>
<keyword evidence="5 10" id="KW-0863">Zinc-finger</keyword>
<feature type="domain" description="C2H2-type" evidence="12">
    <location>
        <begin position="103"/>
        <end position="130"/>
    </location>
</feature>
<protein>
    <recommendedName>
        <fullName evidence="12">C2H2-type domain-containing protein</fullName>
    </recommendedName>
</protein>
<keyword evidence="9" id="KW-0539">Nucleus</keyword>
<evidence type="ECO:0000256" key="4">
    <source>
        <dbReference type="ARBA" id="ARBA00022737"/>
    </source>
</evidence>
<feature type="region of interest" description="Disordered" evidence="11">
    <location>
        <begin position="167"/>
        <end position="235"/>
    </location>
</feature>
<dbReference type="GO" id="GO:0005634">
    <property type="term" value="C:nucleus"/>
    <property type="evidence" value="ECO:0007669"/>
    <property type="project" value="UniProtKB-SubCell"/>
</dbReference>
<dbReference type="GO" id="GO:0000981">
    <property type="term" value="F:DNA-binding transcription factor activity, RNA polymerase II-specific"/>
    <property type="evidence" value="ECO:0007669"/>
    <property type="project" value="TreeGrafter"/>
</dbReference>
<dbReference type="PANTHER" id="PTHR45944:SF3">
    <property type="entry name" value="ZINC FINGER PROTEIN 40"/>
    <property type="match status" value="1"/>
</dbReference>
<gene>
    <name evidence="13" type="ORF">KC01_LOCUS14250</name>
</gene>
<comment type="subcellular location">
    <subcellularLocation>
        <location evidence="1">Nucleus</location>
    </subcellularLocation>
</comment>
<dbReference type="InterPro" id="IPR051969">
    <property type="entry name" value="Zinc-finger_DNA-bd_regulators"/>
</dbReference>
<evidence type="ECO:0000256" key="7">
    <source>
        <dbReference type="ARBA" id="ARBA00023015"/>
    </source>
</evidence>
<evidence type="ECO:0000256" key="10">
    <source>
        <dbReference type="PROSITE-ProRule" id="PRU00042"/>
    </source>
</evidence>
<feature type="domain" description="C2H2-type" evidence="12">
    <location>
        <begin position="131"/>
        <end position="156"/>
    </location>
</feature>
<dbReference type="FunFam" id="3.30.160.60:FF:000083">
    <property type="entry name" value="Immunodeficiency virus type I enhancer binding protein 1"/>
    <property type="match status" value="1"/>
</dbReference>
<dbReference type="InterPro" id="IPR013087">
    <property type="entry name" value="Znf_C2H2_type"/>
</dbReference>
<dbReference type="GO" id="GO:0008270">
    <property type="term" value="F:zinc ion binding"/>
    <property type="evidence" value="ECO:0007669"/>
    <property type="project" value="UniProtKB-KW"/>
</dbReference>
<evidence type="ECO:0000256" key="3">
    <source>
        <dbReference type="ARBA" id="ARBA00022723"/>
    </source>
</evidence>
<dbReference type="GO" id="GO:0000978">
    <property type="term" value="F:RNA polymerase II cis-regulatory region sequence-specific DNA binding"/>
    <property type="evidence" value="ECO:0007669"/>
    <property type="project" value="TreeGrafter"/>
</dbReference>
<dbReference type="Gene3D" id="3.30.160.60">
    <property type="entry name" value="Classic Zinc Finger"/>
    <property type="match status" value="2"/>
</dbReference>
<dbReference type="InterPro" id="IPR036236">
    <property type="entry name" value="Znf_C2H2_sf"/>
</dbReference>
<feature type="compositionally biased region" description="Acidic residues" evidence="11">
    <location>
        <begin position="192"/>
        <end position="208"/>
    </location>
</feature>
<dbReference type="AlphaFoldDB" id="A0AAV2K5Z7"/>
<keyword evidence="6" id="KW-0862">Zinc</keyword>
<feature type="compositionally biased region" description="Low complexity" evidence="11">
    <location>
        <begin position="40"/>
        <end position="60"/>
    </location>
</feature>
<evidence type="ECO:0000256" key="9">
    <source>
        <dbReference type="ARBA" id="ARBA00023242"/>
    </source>
</evidence>
<accession>A0AAV2K5Z7</accession>
<feature type="compositionally biased region" description="Polar residues" evidence="11">
    <location>
        <begin position="212"/>
        <end position="223"/>
    </location>
</feature>
<evidence type="ECO:0000259" key="12">
    <source>
        <dbReference type="PROSITE" id="PS50157"/>
    </source>
</evidence>
<dbReference type="SMART" id="SM00355">
    <property type="entry name" value="ZnF_C2H2"/>
    <property type="match status" value="2"/>
</dbReference>
<dbReference type="Proteomes" id="UP001497482">
    <property type="component" value="Chromosome 16"/>
</dbReference>
<proteinExistence type="predicted"/>
<dbReference type="PROSITE" id="PS50157">
    <property type="entry name" value="ZINC_FINGER_C2H2_2"/>
    <property type="match status" value="2"/>
</dbReference>
<evidence type="ECO:0000256" key="11">
    <source>
        <dbReference type="SAM" id="MobiDB-lite"/>
    </source>
</evidence>
<evidence type="ECO:0000256" key="5">
    <source>
        <dbReference type="ARBA" id="ARBA00022771"/>
    </source>
</evidence>
<feature type="region of interest" description="Disordered" evidence="11">
    <location>
        <begin position="40"/>
        <end position="73"/>
    </location>
</feature>